<keyword evidence="3 6" id="KW-0436">Ligase</keyword>
<dbReference type="Gene3D" id="3.30.470.30">
    <property type="entry name" value="DNA ligase/mRNA capping enzyme"/>
    <property type="match status" value="1"/>
</dbReference>
<dbReference type="PANTHER" id="PTHR45674:SF4">
    <property type="entry name" value="DNA LIGASE 1"/>
    <property type="match status" value="1"/>
</dbReference>
<dbReference type="GO" id="GO:0003910">
    <property type="term" value="F:DNA ligase (ATP) activity"/>
    <property type="evidence" value="ECO:0007669"/>
    <property type="project" value="UniProtKB-EC"/>
</dbReference>
<dbReference type="CDD" id="cd07971">
    <property type="entry name" value="OBF_DNA_ligase_LigD"/>
    <property type="match status" value="1"/>
</dbReference>
<dbReference type="InterPro" id="IPR016059">
    <property type="entry name" value="DNA_ligase_ATP-dep_CS"/>
</dbReference>
<dbReference type="AlphaFoldDB" id="A0A926DUN9"/>
<dbReference type="Pfam" id="PF01068">
    <property type="entry name" value="DNA_ligase_A_M"/>
    <property type="match status" value="1"/>
</dbReference>
<evidence type="ECO:0000256" key="4">
    <source>
        <dbReference type="ARBA" id="ARBA00034003"/>
    </source>
</evidence>
<dbReference type="InterPro" id="IPR012309">
    <property type="entry name" value="DNA_ligase_ATP-dep_C"/>
</dbReference>
<feature type="domain" description="ATP-dependent DNA ligase family profile" evidence="5">
    <location>
        <begin position="108"/>
        <end position="250"/>
    </location>
</feature>
<keyword evidence="7" id="KW-1185">Reference proteome</keyword>
<dbReference type="Gene3D" id="2.40.50.140">
    <property type="entry name" value="Nucleic acid-binding proteins"/>
    <property type="match status" value="1"/>
</dbReference>
<dbReference type="InterPro" id="IPR012340">
    <property type="entry name" value="NA-bd_OB-fold"/>
</dbReference>
<evidence type="ECO:0000259" key="5">
    <source>
        <dbReference type="PROSITE" id="PS50160"/>
    </source>
</evidence>
<dbReference type="PROSITE" id="PS00697">
    <property type="entry name" value="DNA_LIGASE_A1"/>
    <property type="match status" value="1"/>
</dbReference>
<dbReference type="InterPro" id="IPR014146">
    <property type="entry name" value="LigD_ligase_dom"/>
</dbReference>
<dbReference type="InterPro" id="IPR012310">
    <property type="entry name" value="DNA_ligase_ATP-dep_cent"/>
</dbReference>
<dbReference type="RefSeq" id="WP_177717906.1">
    <property type="nucleotide sequence ID" value="NZ_JACRSQ010000011.1"/>
</dbReference>
<dbReference type="GO" id="GO:0005524">
    <property type="term" value="F:ATP binding"/>
    <property type="evidence" value="ECO:0007669"/>
    <property type="project" value="InterPro"/>
</dbReference>
<dbReference type="GO" id="GO:0006310">
    <property type="term" value="P:DNA recombination"/>
    <property type="evidence" value="ECO:0007669"/>
    <property type="project" value="InterPro"/>
</dbReference>
<name>A0A926DUN9_9FIRM</name>
<dbReference type="NCBIfam" id="TIGR02779">
    <property type="entry name" value="NHEJ_ligase_lig"/>
    <property type="match status" value="1"/>
</dbReference>
<dbReference type="PROSITE" id="PS50160">
    <property type="entry name" value="DNA_LIGASE_A3"/>
    <property type="match status" value="1"/>
</dbReference>
<evidence type="ECO:0000256" key="2">
    <source>
        <dbReference type="ARBA" id="ARBA00012727"/>
    </source>
</evidence>
<dbReference type="Pfam" id="PF04679">
    <property type="entry name" value="DNA_ligase_A_C"/>
    <property type="match status" value="1"/>
</dbReference>
<evidence type="ECO:0000313" key="7">
    <source>
        <dbReference type="Proteomes" id="UP000657006"/>
    </source>
</evidence>
<sequence>MADLLAQKNILPMLIADNGHPFDDPDYVYELKFDGERCLAYVDGKKTVLQNRRLLLVTSKFPELSDLHRQVRVPCILDGELVVLRDGKPDFGELVRRSLMSNRIKIEFAAKQAPATYIAFDILYYQDQQVTGRPLTERKELLKKAVRENERLAVSRIVEEKGRALFEAAKTMDLEGIVAKRKDSSYTMGIRSKDWIKIKNLQDDDFYVCGYIHKTDAVTSLVLGQYEQGHLVYRGHVTMGVRGESFHHILRQRPIDVCPFAEVPRGNDGAVWLFPELVCTVSFMERSAGGFLRHPVFKGLRADKI</sequence>
<evidence type="ECO:0000256" key="1">
    <source>
        <dbReference type="ARBA" id="ARBA00007572"/>
    </source>
</evidence>
<dbReference type="SUPFAM" id="SSF56091">
    <property type="entry name" value="DNA ligase/mRNA capping enzyme, catalytic domain"/>
    <property type="match status" value="1"/>
</dbReference>
<dbReference type="GO" id="GO:0006281">
    <property type="term" value="P:DNA repair"/>
    <property type="evidence" value="ECO:0007669"/>
    <property type="project" value="InterPro"/>
</dbReference>
<dbReference type="InterPro" id="IPR050191">
    <property type="entry name" value="ATP-dep_DNA_ligase"/>
</dbReference>
<dbReference type="EMBL" id="JACRSQ010000011">
    <property type="protein sequence ID" value="MBC8543689.1"/>
    <property type="molecule type" value="Genomic_DNA"/>
</dbReference>
<dbReference type="PROSITE" id="PS00333">
    <property type="entry name" value="DNA_LIGASE_A2"/>
    <property type="match status" value="1"/>
</dbReference>
<dbReference type="Proteomes" id="UP000657006">
    <property type="component" value="Unassembled WGS sequence"/>
</dbReference>
<organism evidence="6 7">
    <name type="scientific">Bianquea renquensis</name>
    <dbReference type="NCBI Taxonomy" id="2763661"/>
    <lineage>
        <taxon>Bacteria</taxon>
        <taxon>Bacillati</taxon>
        <taxon>Bacillota</taxon>
        <taxon>Clostridia</taxon>
        <taxon>Eubacteriales</taxon>
        <taxon>Bianqueaceae</taxon>
        <taxon>Bianquea</taxon>
    </lineage>
</organism>
<dbReference type="PANTHER" id="PTHR45674">
    <property type="entry name" value="DNA LIGASE 1/3 FAMILY MEMBER"/>
    <property type="match status" value="1"/>
</dbReference>
<evidence type="ECO:0000256" key="3">
    <source>
        <dbReference type="ARBA" id="ARBA00022598"/>
    </source>
</evidence>
<gene>
    <name evidence="6" type="ORF">H8730_09040</name>
</gene>
<reference evidence="6" key="1">
    <citation type="submission" date="2020-08" db="EMBL/GenBank/DDBJ databases">
        <title>Genome public.</title>
        <authorList>
            <person name="Liu C."/>
            <person name="Sun Q."/>
        </authorList>
    </citation>
    <scope>NUCLEOTIDE SEQUENCE</scope>
    <source>
        <strain evidence="6">NSJ-32</strain>
    </source>
</reference>
<protein>
    <recommendedName>
        <fullName evidence="2">DNA ligase (ATP)</fullName>
        <ecNumber evidence="2">6.5.1.1</ecNumber>
    </recommendedName>
</protein>
<evidence type="ECO:0000313" key="6">
    <source>
        <dbReference type="EMBL" id="MBC8543689.1"/>
    </source>
</evidence>
<comment type="caution">
    <text evidence="6">The sequence shown here is derived from an EMBL/GenBank/DDBJ whole genome shotgun (WGS) entry which is preliminary data.</text>
</comment>
<proteinExistence type="inferred from homology"/>
<comment type="similarity">
    <text evidence="1">Belongs to the ATP-dependent DNA ligase family.</text>
</comment>
<dbReference type="SUPFAM" id="SSF50249">
    <property type="entry name" value="Nucleic acid-binding proteins"/>
    <property type="match status" value="1"/>
</dbReference>
<comment type="catalytic activity">
    <reaction evidence="4">
        <text>ATP + (deoxyribonucleotide)n-3'-hydroxyl + 5'-phospho-(deoxyribonucleotide)m = (deoxyribonucleotide)n+m + AMP + diphosphate.</text>
        <dbReference type="EC" id="6.5.1.1"/>
    </reaction>
</comment>
<dbReference type="Gene3D" id="3.30.1490.70">
    <property type="match status" value="1"/>
</dbReference>
<dbReference type="CDD" id="cd07906">
    <property type="entry name" value="Adenylation_DNA_ligase_LigD_LigC"/>
    <property type="match status" value="1"/>
</dbReference>
<dbReference type="EC" id="6.5.1.1" evidence="2"/>
<accession>A0A926DUN9</accession>